<dbReference type="Pfam" id="PF13787">
    <property type="entry name" value="HXXEE"/>
    <property type="match status" value="1"/>
</dbReference>
<dbReference type="RefSeq" id="WP_000120090.1">
    <property type="nucleotide sequence ID" value="NZ_BCNJ01000003.1"/>
</dbReference>
<evidence type="ECO:0000313" key="4">
    <source>
        <dbReference type="EMBL" id="RDY82855.1"/>
    </source>
</evidence>
<proteinExistence type="predicted"/>
<keyword evidence="1" id="KW-1133">Transmembrane helix</keyword>
<organism evidence="3 5">
    <name type="scientific">Streptococcus agalactiae</name>
    <dbReference type="NCBI Taxonomy" id="1311"/>
    <lineage>
        <taxon>Bacteria</taxon>
        <taxon>Bacillati</taxon>
        <taxon>Bacillota</taxon>
        <taxon>Bacilli</taxon>
        <taxon>Lactobacillales</taxon>
        <taxon>Streptococcaceae</taxon>
        <taxon>Streptococcus</taxon>
    </lineage>
</organism>
<evidence type="ECO:0000256" key="1">
    <source>
        <dbReference type="SAM" id="Phobius"/>
    </source>
</evidence>
<dbReference type="EMBL" id="JASOIH010000012">
    <property type="protein sequence ID" value="MDK6900139.1"/>
    <property type="molecule type" value="Genomic_DNA"/>
</dbReference>
<dbReference type="InterPro" id="IPR025671">
    <property type="entry name" value="HXXEE"/>
</dbReference>
<feature type="transmembrane region" description="Helical" evidence="1">
    <location>
        <begin position="166"/>
        <end position="188"/>
    </location>
</feature>
<reference evidence="3 5" key="1">
    <citation type="journal article" date="2016" name="Sci. Rep.">
        <title>Serotype IV Streptococcus agalactiae ST-452 has arisen from large genomic recombination events between CC23 and the hypervirulent CC17 lineages.</title>
        <authorList>
            <person name="Campisi E."/>
            <person name="Rinaudo C.D."/>
            <person name="Donati C."/>
            <person name="Barucco M."/>
            <person name="Torricelli G."/>
            <person name="Edwards M.S."/>
            <person name="Baker C.J."/>
            <person name="Margarit I."/>
            <person name="Rosini R."/>
        </authorList>
    </citation>
    <scope>NUCLEOTIDE SEQUENCE [LARGE SCALE GENOMIC DNA]</scope>
    <source>
        <strain evidence="3 5">CZ-PW-140</strain>
    </source>
</reference>
<evidence type="ECO:0000313" key="6">
    <source>
        <dbReference type="Proteomes" id="UP000256718"/>
    </source>
</evidence>
<evidence type="ECO:0000313" key="5">
    <source>
        <dbReference type="Proteomes" id="UP000093122"/>
    </source>
</evidence>
<reference evidence="4 6" key="2">
    <citation type="journal article" date="2018" name="Emerg. Microbes Infect.">
        <title>Phenotypic and molecular analysis of nontypeable Group B streptococci: identification of cps2a and hybrid cps2a/cps5 Group B streptococcal capsule gene clusters.</title>
        <authorList>
            <person name="Alhhazmi A."/>
            <person name="Tyrrell G.J."/>
        </authorList>
    </citation>
    <scope>NUCLEOTIDE SEQUENCE [LARGE SCALE GENOMIC DNA]</scope>
    <source>
        <strain evidence="4 6">PLGBS17</strain>
    </source>
</reference>
<dbReference type="Proteomes" id="UP000093122">
    <property type="component" value="Unassembled WGS sequence"/>
</dbReference>
<accession>A0A076YV88</accession>
<name>A0A076YV88_STRAG</name>
<feature type="transmembrane region" description="Helical" evidence="1">
    <location>
        <begin position="135"/>
        <end position="154"/>
    </location>
</feature>
<dbReference type="EMBL" id="QHGZ01000123">
    <property type="protein sequence ID" value="RDY82855.1"/>
    <property type="molecule type" value="Genomic_DNA"/>
</dbReference>
<evidence type="ECO:0000313" key="3">
    <source>
        <dbReference type="EMBL" id="OCM72114.1"/>
    </source>
</evidence>
<keyword evidence="1" id="KW-0812">Transmembrane</keyword>
<comment type="caution">
    <text evidence="3">The sequence shown here is derived from an EMBL/GenBank/DDBJ whole genome shotgun (WGS) entry which is preliminary data.</text>
</comment>
<dbReference type="EMBL" id="MAWT01000011">
    <property type="protein sequence ID" value="OCM72114.1"/>
    <property type="molecule type" value="Genomic_DNA"/>
</dbReference>
<protein>
    <submittedName>
        <fullName evidence="2">HXXEE domain-containing protein</fullName>
    </submittedName>
</protein>
<sequence length="216" mass="25178">MSYFRNYWYRFGAILFIILAVILLVFRPDWSMLHYLLYFNFMALLAHQFEEYQFPGGASPIINYVVYDEEELMDRFPGNTQSIMLVNTIAWLLYIASIAFPQAYWLGLGVMFFSLTQLLGHGFQMNIKLKTWYNPGLATTVFLLVPIACAYIYQASAEGMLTWGDWLGGFIMLIVCVLTSIIAPVQLLKDKKTNYIISPWQMDRFHKVINFVRIKK</sequence>
<keyword evidence="1" id="KW-0472">Membrane</keyword>
<dbReference type="KEGG" id="sage:EN72_07300"/>
<reference evidence="2" key="3">
    <citation type="submission" date="2023-05" db="EMBL/GenBank/DDBJ databases">
        <title>Cataloging the Phylogenetic Diversity of Human Bladder Bacteria.</title>
        <authorList>
            <person name="Du J."/>
        </authorList>
    </citation>
    <scope>NUCLEOTIDE SEQUENCE</scope>
    <source>
        <strain evidence="2">UMB8703</strain>
    </source>
</reference>
<dbReference type="Proteomes" id="UP000256718">
    <property type="component" value="Unassembled WGS sequence"/>
</dbReference>
<dbReference type="Proteomes" id="UP001230629">
    <property type="component" value="Unassembled WGS sequence"/>
</dbReference>
<dbReference type="AlphaFoldDB" id="A0A076YV88"/>
<feature type="transmembrane region" description="Helical" evidence="1">
    <location>
        <begin position="7"/>
        <end position="26"/>
    </location>
</feature>
<gene>
    <name evidence="3" type="ORF">AX245_08505</name>
    <name evidence="4" type="ORF">C4618_04840</name>
    <name evidence="2" type="ORF">QP229_09200</name>
</gene>
<evidence type="ECO:0000313" key="2">
    <source>
        <dbReference type="EMBL" id="MDK6900139.1"/>
    </source>
</evidence>